<dbReference type="InterPro" id="IPR015878">
    <property type="entry name" value="Ado_hCys_hydrolase_NAD-bd"/>
</dbReference>
<dbReference type="InterPro" id="IPR000043">
    <property type="entry name" value="Adenosylhomocysteinase-like"/>
</dbReference>
<evidence type="ECO:0000256" key="7">
    <source>
        <dbReference type="PIRSR" id="PIRSR001109-2"/>
    </source>
</evidence>
<feature type="binding site" evidence="5 7">
    <location>
        <begin position="290"/>
        <end position="292"/>
    </location>
    <ligand>
        <name>NAD(+)</name>
        <dbReference type="ChEBI" id="CHEBI:57540"/>
    </ligand>
</feature>
<dbReference type="SUPFAM" id="SSF52283">
    <property type="entry name" value="Formate/glycerate dehydrogenase catalytic domain-like"/>
    <property type="match status" value="1"/>
</dbReference>
<dbReference type="GO" id="GO:0006730">
    <property type="term" value="P:one-carbon metabolic process"/>
    <property type="evidence" value="ECO:0007669"/>
    <property type="project" value="UniProtKB-UniRule"/>
</dbReference>
<feature type="domain" description="S-adenosyl-L-homocysteine hydrolase NAD binding" evidence="10">
    <location>
        <begin position="182"/>
        <end position="343"/>
    </location>
</feature>
<feature type="binding site" evidence="5">
    <location>
        <begin position="211"/>
        <end position="216"/>
    </location>
    <ligand>
        <name>NAD(+)</name>
        <dbReference type="ChEBI" id="CHEBI:57540"/>
    </ligand>
</feature>
<feature type="binding site" evidence="5 6">
    <location>
        <position position="122"/>
    </location>
    <ligand>
        <name>substrate</name>
    </ligand>
</feature>
<keyword evidence="4 5" id="KW-0520">NAD</keyword>
<dbReference type="PANTHER" id="PTHR23420:SF0">
    <property type="entry name" value="ADENOSYLHOMOCYSTEINASE"/>
    <property type="match status" value="1"/>
</dbReference>
<dbReference type="GO" id="GO:0004013">
    <property type="term" value="F:adenosylhomocysteinase activity"/>
    <property type="evidence" value="ECO:0007669"/>
    <property type="project" value="UniProtKB-UniRule"/>
</dbReference>
<evidence type="ECO:0000313" key="11">
    <source>
        <dbReference type="EMBL" id="RQD75321.1"/>
    </source>
</evidence>
<dbReference type="SMART" id="SM00996">
    <property type="entry name" value="AdoHcyase"/>
    <property type="match status" value="1"/>
</dbReference>
<proteinExistence type="inferred from homology"/>
<dbReference type="GO" id="GO:0071269">
    <property type="term" value="P:L-homocysteine biosynthetic process"/>
    <property type="evidence" value="ECO:0007669"/>
    <property type="project" value="UniProtKB-UniRule"/>
</dbReference>
<dbReference type="CDD" id="cd00401">
    <property type="entry name" value="SAHH"/>
    <property type="match status" value="1"/>
</dbReference>
<dbReference type="GO" id="GO:0005829">
    <property type="term" value="C:cytosol"/>
    <property type="evidence" value="ECO:0007669"/>
    <property type="project" value="TreeGrafter"/>
</dbReference>
<dbReference type="PROSITE" id="PS00739">
    <property type="entry name" value="ADOHCYASE_2"/>
    <property type="match status" value="1"/>
</dbReference>
<feature type="binding site" evidence="5 6">
    <location>
        <position position="50"/>
    </location>
    <ligand>
        <name>substrate</name>
    </ligand>
</feature>
<reference evidence="11 12" key="1">
    <citation type="submission" date="2018-08" db="EMBL/GenBank/DDBJ databases">
        <title>The metabolism and importance of syntrophic acetate oxidation coupled to methane or sulfide production in haloalkaline environments.</title>
        <authorList>
            <person name="Timmers P.H.A."/>
            <person name="Vavourakis C.D."/>
            <person name="Sorokin D.Y."/>
            <person name="Sinninghe Damste J.S."/>
            <person name="Muyzer G."/>
            <person name="Stams A.J.M."/>
            <person name="Plugge C.M."/>
        </authorList>
    </citation>
    <scope>NUCLEOTIDE SEQUENCE [LARGE SCALE GENOMIC DNA]</scope>
    <source>
        <strain evidence="11">MSAO_Bac1</strain>
    </source>
</reference>
<feature type="binding site" evidence="7">
    <location>
        <begin position="213"/>
        <end position="218"/>
    </location>
    <ligand>
        <name>NAD(+)</name>
        <dbReference type="ChEBI" id="CHEBI:57540"/>
    </ligand>
</feature>
<accession>A0A424YD50</accession>
<dbReference type="Gene3D" id="3.40.50.1480">
    <property type="entry name" value="Adenosylhomocysteinase-like"/>
    <property type="match status" value="1"/>
</dbReference>
<dbReference type="Proteomes" id="UP000285138">
    <property type="component" value="Unassembled WGS sequence"/>
</dbReference>
<dbReference type="NCBIfam" id="TIGR00936">
    <property type="entry name" value="ahcY"/>
    <property type="match status" value="1"/>
</dbReference>
<evidence type="ECO:0000256" key="3">
    <source>
        <dbReference type="ARBA" id="ARBA00022801"/>
    </source>
</evidence>
<dbReference type="Pfam" id="PF05221">
    <property type="entry name" value="AdoHcyase"/>
    <property type="match status" value="2"/>
</dbReference>
<evidence type="ECO:0000256" key="4">
    <source>
        <dbReference type="ARBA" id="ARBA00023027"/>
    </source>
</evidence>
<comment type="catalytic activity">
    <reaction evidence="5 8">
        <text>S-adenosyl-L-homocysteine + H2O = L-homocysteine + adenosine</text>
        <dbReference type="Rhea" id="RHEA:21708"/>
        <dbReference type="ChEBI" id="CHEBI:15377"/>
        <dbReference type="ChEBI" id="CHEBI:16335"/>
        <dbReference type="ChEBI" id="CHEBI:57856"/>
        <dbReference type="ChEBI" id="CHEBI:58199"/>
        <dbReference type="EC" id="3.13.2.1"/>
    </reaction>
</comment>
<evidence type="ECO:0000256" key="2">
    <source>
        <dbReference type="ARBA" id="ARBA00022563"/>
    </source>
</evidence>
<feature type="binding site" evidence="5">
    <location>
        <position position="182"/>
    </location>
    <ligand>
        <name>NAD(+)</name>
        <dbReference type="ChEBI" id="CHEBI:57540"/>
    </ligand>
</feature>
<evidence type="ECO:0000256" key="9">
    <source>
        <dbReference type="RuleBase" id="RU004166"/>
    </source>
</evidence>
<comment type="pathway">
    <text evidence="5 8">Amino-acid biosynthesis; L-homocysteine biosynthesis; L-homocysteine from S-adenosyl-L-homocysteine: step 1/1.</text>
</comment>
<evidence type="ECO:0000256" key="1">
    <source>
        <dbReference type="ARBA" id="ARBA00007122"/>
    </source>
</evidence>
<dbReference type="Pfam" id="PF00670">
    <property type="entry name" value="AdoHcyase_NAD"/>
    <property type="match status" value="1"/>
</dbReference>
<evidence type="ECO:0000256" key="5">
    <source>
        <dbReference type="HAMAP-Rule" id="MF_00563"/>
    </source>
</evidence>
<evidence type="ECO:0000313" key="12">
    <source>
        <dbReference type="Proteomes" id="UP000285138"/>
    </source>
</evidence>
<dbReference type="GO" id="GO:0033353">
    <property type="term" value="P:S-adenosylmethionine cycle"/>
    <property type="evidence" value="ECO:0007669"/>
    <property type="project" value="TreeGrafter"/>
</dbReference>
<feature type="binding site" evidence="5 6">
    <location>
        <position position="147"/>
    </location>
    <ligand>
        <name>substrate</name>
    </ligand>
</feature>
<dbReference type="InterPro" id="IPR042172">
    <property type="entry name" value="Adenosylhomocyst_ase-like_sf"/>
</dbReference>
<sequence>MEQKDDLAVKGQQKIEWVRIKMPVVQSISEKWIKEKPFSGYRVAACLHVTAKTANLMRTIKDGGGEVALCASNPLSTQDDVVSALNEIYGINTYAQRGESKESFYNNIHKVLDIKPHVTIDDGADLVNTLHSERPELIENVLGGTEETTTGVIRLKAMAKDKVLKYPLIAVNDALTKHMFDNRYGTGQSTIDGILRATNYLLAGSNFVVVGYGWCGRGIASKARGMGAKVIIVEVDPVKALEATMDGFLVSNMANAAPRADFVVTATGNINVVDLKHLKLMKDGVIVCNAGHFNVEINIKSLAEESKQIRKVRENIEEYLLKDNKRVFVIGEGRLVNLAAGEGHPADVMDMSFANQALSAEYITRKGKNLENTVYPVPQEIDKEIARLKLICMNIEIEEMTEEQVKYLNSWDTGT</sequence>
<evidence type="ECO:0000259" key="10">
    <source>
        <dbReference type="SMART" id="SM00997"/>
    </source>
</evidence>
<dbReference type="FunFam" id="3.40.50.720:FF:000004">
    <property type="entry name" value="Adenosylhomocysteinase"/>
    <property type="match status" value="1"/>
</dbReference>
<feature type="binding site" evidence="5 6">
    <location>
        <position position="177"/>
    </location>
    <ligand>
        <name>substrate</name>
    </ligand>
</feature>
<feature type="binding site" evidence="5">
    <location>
        <position position="269"/>
    </location>
    <ligand>
        <name>NAD(+)</name>
        <dbReference type="ChEBI" id="CHEBI:57540"/>
    </ligand>
</feature>
<dbReference type="UniPathway" id="UPA00314">
    <property type="reaction ID" value="UER00076"/>
</dbReference>
<comment type="cofactor">
    <cofactor evidence="5 7 8">
        <name>NAD(+)</name>
        <dbReference type="ChEBI" id="CHEBI:57540"/>
    </cofactor>
    <text evidence="5 7 8">Binds 1 NAD(+) per subunit.</text>
</comment>
<dbReference type="EC" id="3.13.2.1" evidence="5"/>
<dbReference type="HAMAP" id="MF_00563">
    <property type="entry name" value="AdoHcyase"/>
    <property type="match status" value="1"/>
</dbReference>
<feature type="binding site" evidence="5 6">
    <location>
        <position position="181"/>
    </location>
    <ligand>
        <name>substrate</name>
    </ligand>
</feature>
<dbReference type="PANTHER" id="PTHR23420">
    <property type="entry name" value="ADENOSYLHOMOCYSTEINASE"/>
    <property type="match status" value="1"/>
</dbReference>
<dbReference type="AlphaFoldDB" id="A0A424YD50"/>
<organism evidence="11 12">
    <name type="scientific">Candidatus Syntrophonatronum acetioxidans</name>
    <dbReference type="NCBI Taxonomy" id="1795816"/>
    <lineage>
        <taxon>Bacteria</taxon>
        <taxon>Bacillati</taxon>
        <taxon>Bacillota</taxon>
        <taxon>Clostridia</taxon>
        <taxon>Eubacteriales</taxon>
        <taxon>Syntrophomonadaceae</taxon>
        <taxon>Candidatus Syntrophonatronum</taxon>
    </lineage>
</organism>
<keyword evidence="3 5" id="KW-0378">Hydrolase</keyword>
<comment type="subcellular location">
    <subcellularLocation>
        <location evidence="5">Cytoplasm</location>
    </subcellularLocation>
</comment>
<dbReference type="InterPro" id="IPR020082">
    <property type="entry name" value="S-Ado-L-homoCys_hydrolase_CS"/>
</dbReference>
<dbReference type="SUPFAM" id="SSF51735">
    <property type="entry name" value="NAD(P)-binding Rossmann-fold domains"/>
    <property type="match status" value="1"/>
</dbReference>
<name>A0A424YD50_9FIRM</name>
<dbReference type="InterPro" id="IPR036291">
    <property type="entry name" value="NAD(P)-bd_dom_sf"/>
</dbReference>
<feature type="binding site" evidence="7">
    <location>
        <position position="344"/>
    </location>
    <ligand>
        <name>NAD(+)</name>
        <dbReference type="ChEBI" id="CHEBI:57540"/>
    </ligand>
</feature>
<dbReference type="PIRSF" id="PIRSF001109">
    <property type="entry name" value="Ad_hcy_hydrolase"/>
    <property type="match status" value="1"/>
</dbReference>
<protein>
    <recommendedName>
        <fullName evidence="5">Adenosylhomocysteinase</fullName>
        <ecNumber evidence="5">3.13.2.1</ecNumber>
    </recommendedName>
    <alternativeName>
        <fullName evidence="5">S-adenosyl-L-homocysteine hydrolase</fullName>
        <shortName evidence="5">AdoHcyase</shortName>
    </alternativeName>
</protein>
<dbReference type="NCBIfam" id="NF004005">
    <property type="entry name" value="PRK05476.2-3"/>
    <property type="match status" value="1"/>
</dbReference>
<comment type="caution">
    <text evidence="11">The sequence shown here is derived from an EMBL/GenBank/DDBJ whole genome shotgun (WGS) entry which is preliminary data.</text>
</comment>
<dbReference type="SMART" id="SM00997">
    <property type="entry name" value="AdoHcyase_NAD"/>
    <property type="match status" value="1"/>
</dbReference>
<comment type="similarity">
    <text evidence="1 5 9">Belongs to the adenosylhomocysteinase family.</text>
</comment>
<feature type="binding site" evidence="5 7">
    <location>
        <begin position="148"/>
        <end position="150"/>
    </location>
    <ligand>
        <name>NAD(+)</name>
        <dbReference type="ChEBI" id="CHEBI:57540"/>
    </ligand>
</feature>
<gene>
    <name evidence="5" type="primary">ahcY</name>
    <name evidence="11" type="ORF">D5R97_06300</name>
</gene>
<evidence type="ECO:0000256" key="6">
    <source>
        <dbReference type="PIRSR" id="PIRSR001109-1"/>
    </source>
</evidence>
<evidence type="ECO:0000256" key="8">
    <source>
        <dbReference type="RuleBase" id="RU000548"/>
    </source>
</evidence>
<dbReference type="Gene3D" id="3.40.50.720">
    <property type="entry name" value="NAD(P)-binding Rossmann-like Domain"/>
    <property type="match status" value="1"/>
</dbReference>
<keyword evidence="5" id="KW-0963">Cytoplasm</keyword>
<comment type="function">
    <text evidence="5">May play a key role in the regulation of the intracellular concentration of adenosylhomocysteine.</text>
</comment>
<feature type="binding site" evidence="5 7">
    <location>
        <position position="234"/>
    </location>
    <ligand>
        <name>NAD(+)</name>
        <dbReference type="ChEBI" id="CHEBI:57540"/>
    </ligand>
</feature>
<feature type="binding site" evidence="5 7">
    <location>
        <position position="337"/>
    </location>
    <ligand>
        <name>NAD(+)</name>
        <dbReference type="ChEBI" id="CHEBI:57540"/>
    </ligand>
</feature>
<keyword evidence="2 5" id="KW-0554">One-carbon metabolism</keyword>
<dbReference type="EMBL" id="QZAA01000163">
    <property type="protein sequence ID" value="RQD75321.1"/>
    <property type="molecule type" value="Genomic_DNA"/>
</dbReference>